<accession>A0A7C9UXB5</accession>
<comment type="caution">
    <text evidence="1">The sequence shown here is derived from an EMBL/GenBank/DDBJ whole genome shotgun (WGS) entry which is preliminary data.</text>
</comment>
<gene>
    <name evidence="1" type="ORF">G4223_12595</name>
</gene>
<dbReference type="RefSeq" id="WP_163680081.1">
    <property type="nucleotide sequence ID" value="NZ_JAAIYP010000038.1"/>
</dbReference>
<dbReference type="EMBL" id="JAAIYP010000038">
    <property type="protein sequence ID" value="NFV80950.1"/>
    <property type="molecule type" value="Genomic_DNA"/>
</dbReference>
<proteinExistence type="predicted"/>
<keyword evidence="2" id="KW-1185">Reference proteome</keyword>
<protein>
    <submittedName>
        <fullName evidence="1">Uncharacterized protein</fullName>
    </submittedName>
</protein>
<name>A0A7C9UXB5_9PROT</name>
<dbReference type="AlphaFoldDB" id="A0A7C9UXB5"/>
<reference evidence="1 2" key="1">
    <citation type="submission" date="2020-02" db="EMBL/GenBank/DDBJ databases">
        <authorList>
            <person name="Dziuba M."/>
            <person name="Kuznetsov B."/>
            <person name="Mardanov A."/>
            <person name="Ravin N."/>
            <person name="Grouzdev D."/>
        </authorList>
    </citation>
    <scope>NUCLEOTIDE SEQUENCE [LARGE SCALE GENOMIC DNA]</scope>
    <source>
        <strain evidence="1 2">SpK</strain>
    </source>
</reference>
<sequence>MSLFGRRARGNEVAPGDIFRKAGTYGGEWIVERVFDYPDIPRHVRLVERQGARAMTVAMSMLFDPECFIPLGYGGAEE</sequence>
<dbReference type="Proteomes" id="UP000480684">
    <property type="component" value="Unassembled WGS sequence"/>
</dbReference>
<evidence type="ECO:0000313" key="2">
    <source>
        <dbReference type="Proteomes" id="UP000480684"/>
    </source>
</evidence>
<organism evidence="1 2">
    <name type="scientific">Magnetospirillum aberrantis SpK</name>
    <dbReference type="NCBI Taxonomy" id="908842"/>
    <lineage>
        <taxon>Bacteria</taxon>
        <taxon>Pseudomonadati</taxon>
        <taxon>Pseudomonadota</taxon>
        <taxon>Alphaproteobacteria</taxon>
        <taxon>Rhodospirillales</taxon>
        <taxon>Rhodospirillaceae</taxon>
        <taxon>Magnetospirillum</taxon>
    </lineage>
</organism>
<evidence type="ECO:0000313" key="1">
    <source>
        <dbReference type="EMBL" id="NFV80950.1"/>
    </source>
</evidence>